<dbReference type="EMBL" id="JARK01001480">
    <property type="protein sequence ID" value="EYB96991.1"/>
    <property type="molecule type" value="Genomic_DNA"/>
</dbReference>
<proteinExistence type="predicted"/>
<feature type="transmembrane region" description="Helical" evidence="1">
    <location>
        <begin position="259"/>
        <end position="276"/>
    </location>
</feature>
<evidence type="ECO:0008006" key="4">
    <source>
        <dbReference type="Google" id="ProtNLM"/>
    </source>
</evidence>
<reference evidence="3" key="1">
    <citation type="journal article" date="2015" name="Nat. Genet.">
        <title>The genome and transcriptome of the zoonotic hookworm Ancylostoma ceylanicum identify infection-specific gene families.</title>
        <authorList>
            <person name="Schwarz E.M."/>
            <person name="Hu Y."/>
            <person name="Antoshechkin I."/>
            <person name="Miller M.M."/>
            <person name="Sternberg P.W."/>
            <person name="Aroian R.V."/>
        </authorList>
    </citation>
    <scope>NUCLEOTIDE SEQUENCE</scope>
    <source>
        <strain evidence="3">HY135</strain>
    </source>
</reference>
<dbReference type="AlphaFoldDB" id="A0A016T2Y5"/>
<keyword evidence="1" id="KW-1133">Transmembrane helix</keyword>
<feature type="transmembrane region" description="Helical" evidence="1">
    <location>
        <begin position="175"/>
        <end position="199"/>
    </location>
</feature>
<keyword evidence="3" id="KW-1185">Reference proteome</keyword>
<keyword evidence="1" id="KW-0812">Transmembrane</keyword>
<name>A0A016T2Y5_9BILA</name>
<gene>
    <name evidence="2" type="primary">Acey_s0144.g2448</name>
    <name evidence="2" type="ORF">Y032_0144g2448</name>
</gene>
<dbReference type="OrthoDB" id="10384448at2759"/>
<evidence type="ECO:0000313" key="2">
    <source>
        <dbReference type="EMBL" id="EYB96991.1"/>
    </source>
</evidence>
<feature type="transmembrane region" description="Helical" evidence="1">
    <location>
        <begin position="17"/>
        <end position="35"/>
    </location>
</feature>
<protein>
    <recommendedName>
        <fullName evidence="4">7TM GPCR serpentine receptor class x (Srx) domain-containing protein</fullName>
    </recommendedName>
</protein>
<evidence type="ECO:0000256" key="1">
    <source>
        <dbReference type="SAM" id="Phobius"/>
    </source>
</evidence>
<organism evidence="2 3">
    <name type="scientific">Ancylostoma ceylanicum</name>
    <dbReference type="NCBI Taxonomy" id="53326"/>
    <lineage>
        <taxon>Eukaryota</taxon>
        <taxon>Metazoa</taxon>
        <taxon>Ecdysozoa</taxon>
        <taxon>Nematoda</taxon>
        <taxon>Chromadorea</taxon>
        <taxon>Rhabditida</taxon>
        <taxon>Rhabditina</taxon>
        <taxon>Rhabditomorpha</taxon>
        <taxon>Strongyloidea</taxon>
        <taxon>Ancylostomatidae</taxon>
        <taxon>Ancylostomatinae</taxon>
        <taxon>Ancylostoma</taxon>
    </lineage>
</organism>
<keyword evidence="1" id="KW-0472">Membrane</keyword>
<feature type="transmembrane region" description="Helical" evidence="1">
    <location>
        <begin position="96"/>
        <end position="121"/>
    </location>
</feature>
<sequence>MGNITPKGEIPSNTLKALAYIDTAICFILLVMLIITSRSLVRIAKKSPALSSISLGYCAIILLIIIEDLGFNFLMLEYATLPIKMRARRPFHKEGPLFLFSVAITALKFYGRFVLILIHAINSLNRLRLWSAFLYFSSTLSKSVSALWGCSYYFHPFDIGFYYYDMNTCYEVHEFVEWFLFTAILSSSIIIDIVVGIFLFCRHKNTTTDAFKDIRDYGFVIQTFVLALTNGAFTLYFYLVGYYTLEIPLLDHLPKLNDLILSFIYLVIISVVNGVVRRDVMRTFSCSFKRVNSVNII</sequence>
<dbReference type="Proteomes" id="UP000024635">
    <property type="component" value="Unassembled WGS sequence"/>
</dbReference>
<evidence type="ECO:0000313" key="3">
    <source>
        <dbReference type="Proteomes" id="UP000024635"/>
    </source>
</evidence>
<accession>A0A016T2Y5</accession>
<comment type="caution">
    <text evidence="2">The sequence shown here is derived from an EMBL/GenBank/DDBJ whole genome shotgun (WGS) entry which is preliminary data.</text>
</comment>
<feature type="transmembrane region" description="Helical" evidence="1">
    <location>
        <begin position="55"/>
        <end position="76"/>
    </location>
</feature>
<feature type="transmembrane region" description="Helical" evidence="1">
    <location>
        <begin position="133"/>
        <end position="155"/>
    </location>
</feature>
<feature type="transmembrane region" description="Helical" evidence="1">
    <location>
        <begin position="219"/>
        <end position="239"/>
    </location>
</feature>